<comment type="caution">
    <text evidence="8">The sequence shown here is derived from an EMBL/GenBank/DDBJ whole genome shotgun (WGS) entry which is preliminary data.</text>
</comment>
<evidence type="ECO:0000256" key="4">
    <source>
        <dbReference type="ARBA" id="ARBA00017871"/>
    </source>
</evidence>
<dbReference type="PROSITE" id="PS51318">
    <property type="entry name" value="TAT"/>
    <property type="match status" value="1"/>
</dbReference>
<sequence length="530" mass="58235">MSFPSRRAPTRRQILTSIGVTAGAAALYHAMTALGHAEESRFEKPLALSPAKKRSRVVVLGAGLAGLVAAYELGKAGYDVTVLEYQNRIGGRNWTLRNGDTYTELGGASQKVSFSNNNYFNPGPWRIPHHHRALLHYCREFGVPLEPFVQFNTNTWLHSSDAFDGKPQRFKAASLDLIGNVSELLAKATNEGALDHKVSHEDRERLIEALRGWGVLDETLSYRKSVHTSAHRGYDRPPGGGVSGAPVPSDLLPFTDVLDPTVWRSMSFFTQYEMQPTMFQPVGGMDAISRAFARHVGDKVVLNRKITQISQSDAGVAVTSVNTNTQETTTTRADWCVCALPLPVLSQIDIQVAPAKKAAIQAVPYASHCKIGLEFKRRFWEEDENIYGGISFTDQEISLISYPNDRMFSSGPAVLLGAFSMGMAGYDIAGITPDQRLELALSQGEKIHPQYRKEFLGGVSVAWSRVPWIIGCRARWSEADRAAHYANLVSMDGKIVLAGDHASYLAGWQEGALLSSLDAIERLHKHAQGI</sequence>
<name>A0A511X8K3_9PROT</name>
<dbReference type="STRING" id="1120919.GCA_000429165_02115"/>
<dbReference type="OrthoDB" id="337830at2"/>
<organism evidence="8 9">
    <name type="scientific">Acetobacter nitrogenifigens DSM 23921 = NBRC 105050</name>
    <dbReference type="NCBI Taxonomy" id="1120919"/>
    <lineage>
        <taxon>Bacteria</taxon>
        <taxon>Pseudomonadati</taxon>
        <taxon>Pseudomonadota</taxon>
        <taxon>Alphaproteobacteria</taxon>
        <taxon>Acetobacterales</taxon>
        <taxon>Acetobacteraceae</taxon>
        <taxon>Acetobacter</taxon>
    </lineage>
</organism>
<dbReference type="EC" id="1.13.12.3" evidence="3"/>
<dbReference type="GO" id="GO:0009851">
    <property type="term" value="P:auxin biosynthetic process"/>
    <property type="evidence" value="ECO:0007669"/>
    <property type="project" value="UniProtKB-KW"/>
</dbReference>
<evidence type="ECO:0000256" key="3">
    <source>
        <dbReference type="ARBA" id="ARBA00012535"/>
    </source>
</evidence>
<evidence type="ECO:0000256" key="1">
    <source>
        <dbReference type="ARBA" id="ARBA00004814"/>
    </source>
</evidence>
<dbReference type="PANTHER" id="PTHR10742:SF410">
    <property type="entry name" value="LYSINE-SPECIFIC HISTONE DEMETHYLASE 2"/>
    <property type="match status" value="1"/>
</dbReference>
<evidence type="ECO:0000256" key="6">
    <source>
        <dbReference type="ARBA" id="ARBA00047321"/>
    </source>
</evidence>
<keyword evidence="5" id="KW-0073">Auxin biosynthesis</keyword>
<dbReference type="RefSeq" id="WP_026398022.1">
    <property type="nucleotide sequence ID" value="NZ_AUBI01000006.1"/>
</dbReference>
<comment type="similarity">
    <text evidence="2">Belongs to the tryptophan 2-monooxygenase family.</text>
</comment>
<dbReference type="InterPro" id="IPR050281">
    <property type="entry name" value="Flavin_monoamine_oxidase"/>
</dbReference>
<dbReference type="InterPro" id="IPR006311">
    <property type="entry name" value="TAT_signal"/>
</dbReference>
<dbReference type="InterPro" id="IPR036188">
    <property type="entry name" value="FAD/NAD-bd_sf"/>
</dbReference>
<feature type="domain" description="Amine oxidase" evidence="7">
    <location>
        <begin position="64"/>
        <end position="519"/>
    </location>
</feature>
<reference evidence="8 9" key="1">
    <citation type="submission" date="2019-07" db="EMBL/GenBank/DDBJ databases">
        <title>Whole genome shotgun sequence of Acetobacter nitrogenifigens NBRC 105050.</title>
        <authorList>
            <person name="Hosoyama A."/>
            <person name="Uohara A."/>
            <person name="Ohji S."/>
            <person name="Ichikawa N."/>
        </authorList>
    </citation>
    <scope>NUCLEOTIDE SEQUENCE [LARGE SCALE GENOMIC DNA]</scope>
    <source>
        <strain evidence="8 9">NBRC 105050</strain>
    </source>
</reference>
<dbReference type="Gene3D" id="3.90.660.10">
    <property type="match status" value="1"/>
</dbReference>
<dbReference type="GO" id="GO:0050361">
    <property type="term" value="F:tryptophan 2-monooxygenase activity"/>
    <property type="evidence" value="ECO:0007669"/>
    <property type="project" value="UniProtKB-EC"/>
</dbReference>
<evidence type="ECO:0000259" key="7">
    <source>
        <dbReference type="Pfam" id="PF01593"/>
    </source>
</evidence>
<evidence type="ECO:0000256" key="2">
    <source>
        <dbReference type="ARBA" id="ARBA00005833"/>
    </source>
</evidence>
<evidence type="ECO:0000313" key="9">
    <source>
        <dbReference type="Proteomes" id="UP000321635"/>
    </source>
</evidence>
<dbReference type="Proteomes" id="UP000321635">
    <property type="component" value="Unassembled WGS sequence"/>
</dbReference>
<dbReference type="EMBL" id="BJYF01000006">
    <property type="protein sequence ID" value="GEN59277.1"/>
    <property type="molecule type" value="Genomic_DNA"/>
</dbReference>
<dbReference type="InterPro" id="IPR002937">
    <property type="entry name" value="Amino_oxidase"/>
</dbReference>
<dbReference type="Pfam" id="PF01593">
    <property type="entry name" value="Amino_oxidase"/>
    <property type="match status" value="1"/>
</dbReference>
<evidence type="ECO:0000256" key="5">
    <source>
        <dbReference type="ARBA" id="ARBA00023070"/>
    </source>
</evidence>
<dbReference type="Gene3D" id="3.50.50.60">
    <property type="entry name" value="FAD/NAD(P)-binding domain"/>
    <property type="match status" value="1"/>
</dbReference>
<proteinExistence type="inferred from homology"/>
<dbReference type="Gene3D" id="1.20.1440.240">
    <property type="match status" value="1"/>
</dbReference>
<comment type="pathway">
    <text evidence="1">Plant hormone metabolism; auxin biosynthesis.</text>
</comment>
<keyword evidence="9" id="KW-1185">Reference proteome</keyword>
<dbReference type="SUPFAM" id="SSF51905">
    <property type="entry name" value="FAD/NAD(P)-binding domain"/>
    <property type="match status" value="1"/>
</dbReference>
<gene>
    <name evidence="8" type="ORF">ANI02nite_11610</name>
</gene>
<accession>A0A511X8K3</accession>
<dbReference type="SUPFAM" id="SSF54373">
    <property type="entry name" value="FAD-linked reductases, C-terminal domain"/>
    <property type="match status" value="1"/>
</dbReference>
<comment type="catalytic activity">
    <reaction evidence="6">
        <text>L-tryptophan + O2 = indole-3-acetamide + CO2 + H2O</text>
        <dbReference type="Rhea" id="RHEA:16165"/>
        <dbReference type="ChEBI" id="CHEBI:15377"/>
        <dbReference type="ChEBI" id="CHEBI:15379"/>
        <dbReference type="ChEBI" id="CHEBI:16031"/>
        <dbReference type="ChEBI" id="CHEBI:16526"/>
        <dbReference type="ChEBI" id="CHEBI:57912"/>
        <dbReference type="EC" id="1.13.12.3"/>
    </reaction>
</comment>
<dbReference type="AlphaFoldDB" id="A0A511X8K3"/>
<protein>
    <recommendedName>
        <fullName evidence="4">Tryptophan 2-monooxygenase</fullName>
        <ecNumber evidence="3">1.13.12.3</ecNumber>
    </recommendedName>
</protein>
<evidence type="ECO:0000313" key="8">
    <source>
        <dbReference type="EMBL" id="GEN59277.1"/>
    </source>
</evidence>
<dbReference type="PANTHER" id="PTHR10742">
    <property type="entry name" value="FLAVIN MONOAMINE OXIDASE"/>
    <property type="match status" value="1"/>
</dbReference>